<dbReference type="InterPro" id="IPR046427">
    <property type="entry name" value="Legumain_prodom_sf"/>
</dbReference>
<reference evidence="15" key="1">
    <citation type="submission" date="2012-12" db="EMBL/GenBank/DDBJ databases">
        <authorList>
            <person name="Hellsten U."/>
            <person name="Grimwood J."/>
            <person name="Chapman J.A."/>
            <person name="Shapiro H."/>
            <person name="Aerts A."/>
            <person name="Otillar R.P."/>
            <person name="Terry A.Y."/>
            <person name="Boore J.L."/>
            <person name="Simakov O."/>
            <person name="Marletaz F."/>
            <person name="Cho S.-J."/>
            <person name="Edsinger-Gonzales E."/>
            <person name="Havlak P."/>
            <person name="Kuo D.-H."/>
            <person name="Larsson T."/>
            <person name="Lv J."/>
            <person name="Arendt D."/>
            <person name="Savage R."/>
            <person name="Osoegawa K."/>
            <person name="de Jong P."/>
            <person name="Lindberg D.R."/>
            <person name="Seaver E.C."/>
            <person name="Weisblat D.A."/>
            <person name="Putnam N.H."/>
            <person name="Grigoriev I.V."/>
            <person name="Rokhsar D.S."/>
        </authorList>
    </citation>
    <scope>NUCLEOTIDE SEQUENCE</scope>
    <source>
        <strain evidence="15">I ESC-2004</strain>
    </source>
</reference>
<dbReference type="Proteomes" id="UP000014760">
    <property type="component" value="Unassembled WGS sequence"/>
</dbReference>
<keyword evidence="6" id="KW-0378">Hydrolase</keyword>
<gene>
    <name evidence="13" type="ORF">CAPTEDRAFT_108468</name>
</gene>
<evidence type="ECO:0000256" key="2">
    <source>
        <dbReference type="ARBA" id="ARBA00009941"/>
    </source>
</evidence>
<dbReference type="HOGENOM" id="CLU_024160_0_0_1"/>
<evidence type="ECO:0000256" key="5">
    <source>
        <dbReference type="ARBA" id="ARBA00022729"/>
    </source>
</evidence>
<evidence type="ECO:0000259" key="12">
    <source>
        <dbReference type="Pfam" id="PF20985"/>
    </source>
</evidence>
<dbReference type="PANTHER" id="PTHR12000">
    <property type="entry name" value="HEMOGLOBINASE FAMILY MEMBER"/>
    <property type="match status" value="1"/>
</dbReference>
<accession>R7U729</accession>
<reference evidence="13 15" key="2">
    <citation type="journal article" date="2013" name="Nature">
        <title>Insights into bilaterian evolution from three spiralian genomes.</title>
        <authorList>
            <person name="Simakov O."/>
            <person name="Marletaz F."/>
            <person name="Cho S.J."/>
            <person name="Edsinger-Gonzales E."/>
            <person name="Havlak P."/>
            <person name="Hellsten U."/>
            <person name="Kuo D.H."/>
            <person name="Larsson T."/>
            <person name="Lv J."/>
            <person name="Arendt D."/>
            <person name="Savage R."/>
            <person name="Osoegawa K."/>
            <person name="de Jong P."/>
            <person name="Grimwood J."/>
            <person name="Chapman J.A."/>
            <person name="Shapiro H."/>
            <person name="Aerts A."/>
            <person name="Otillar R.P."/>
            <person name="Terry A.Y."/>
            <person name="Boore J.L."/>
            <person name="Grigoriev I.V."/>
            <person name="Lindberg D.R."/>
            <person name="Seaver E.C."/>
            <person name="Weisblat D.A."/>
            <person name="Putnam N.H."/>
            <person name="Rokhsar D.S."/>
        </authorList>
    </citation>
    <scope>NUCLEOTIDE SEQUENCE</scope>
    <source>
        <strain evidence="13 15">I ESC-2004</strain>
    </source>
</reference>
<dbReference type="Pfam" id="PF01650">
    <property type="entry name" value="Peptidase_C13"/>
    <property type="match status" value="1"/>
</dbReference>
<sequence length="444" mass="50192">MTKLLATFVLSVGLFGRFLDAKSVNNVFDEEAQKGVHWALVVAGSNGWYNYRHQADACHAYQILKKNGIPEERIITMMYDDIAGNPQNPTPGEIINHPNGTDVYGGVRIDYREETVTPDIFLAVLQGQQEAVNGVGSGRVIQSGPNDRIFVNFVDHGAPGLIAFPSDELHAKDLLDAVQSMHSQRKYKELVFYIEACESGSMFDGLLPEDINVFATTAANGEESSYACYFDQLRKTYLGDVYSVMWMEDSDAEDLSSETLQQQFRIVKKETNTSHVQEFGDMNIAKEPVANFQGGKKSTKFTLPKVPVSVNSHRFWLFASEQVPMAILHHRLLAATSMQEEKIILDELHALREVRPYLLVNVMDSIVKDASRDHRQSDRLLNVRYKLTNHACYQPAVELFDERCFDISQNDYALRQLYKLVNLCEEQVEVEKVMESIAKTCSQL</sequence>
<dbReference type="EMBL" id="KB306824">
    <property type="protein sequence ID" value="ELT99476.1"/>
    <property type="molecule type" value="Genomic_DNA"/>
</dbReference>
<feature type="domain" description="Legumain prodomain" evidence="12">
    <location>
        <begin position="362"/>
        <end position="441"/>
    </location>
</feature>
<dbReference type="OMA" id="YPIDRIC"/>
<dbReference type="Pfam" id="PF20985">
    <property type="entry name" value="Legum_prodom"/>
    <property type="match status" value="1"/>
</dbReference>
<feature type="active site" evidence="10">
    <location>
        <position position="156"/>
    </location>
</feature>
<keyword evidence="15" id="KW-1185">Reference proteome</keyword>
<evidence type="ECO:0000256" key="3">
    <source>
        <dbReference type="ARBA" id="ARBA00012628"/>
    </source>
</evidence>
<dbReference type="Gene3D" id="3.40.50.1460">
    <property type="match status" value="1"/>
</dbReference>
<dbReference type="GO" id="GO:0051603">
    <property type="term" value="P:proteolysis involved in protein catabolic process"/>
    <property type="evidence" value="ECO:0007669"/>
    <property type="project" value="TreeGrafter"/>
</dbReference>
<feature type="signal peptide" evidence="11">
    <location>
        <begin position="1"/>
        <end position="21"/>
    </location>
</feature>
<dbReference type="GO" id="GO:0005773">
    <property type="term" value="C:vacuole"/>
    <property type="evidence" value="ECO:0007669"/>
    <property type="project" value="GOC"/>
</dbReference>
<keyword evidence="7" id="KW-0788">Thiol protease</keyword>
<dbReference type="AlphaFoldDB" id="R7U729"/>
<feature type="chain" id="PRO_5008787749" description="Hemoglobinase" evidence="11">
    <location>
        <begin position="22"/>
        <end position="444"/>
    </location>
</feature>
<feature type="active site" description="Nucleophile" evidence="10">
    <location>
        <position position="197"/>
    </location>
</feature>
<proteinExistence type="inferred from homology"/>
<evidence type="ECO:0000313" key="13">
    <source>
        <dbReference type="EMBL" id="ELT99476.1"/>
    </source>
</evidence>
<dbReference type="STRING" id="283909.R7U729"/>
<comment type="similarity">
    <text evidence="2">Belongs to the peptidase C13 family.</text>
</comment>
<dbReference type="PIRSF" id="PIRSF019663">
    <property type="entry name" value="Legumain"/>
    <property type="match status" value="1"/>
</dbReference>
<dbReference type="InterPro" id="IPR001096">
    <property type="entry name" value="Peptidase_C13"/>
</dbReference>
<reference evidence="14" key="3">
    <citation type="submission" date="2015-06" db="UniProtKB">
        <authorList>
            <consortium name="EnsemblMetazoa"/>
        </authorList>
    </citation>
    <scope>IDENTIFICATION</scope>
</reference>
<evidence type="ECO:0000256" key="1">
    <source>
        <dbReference type="ARBA" id="ARBA00000810"/>
    </source>
</evidence>
<dbReference type="PANTHER" id="PTHR12000:SF42">
    <property type="entry name" value="LEGUMAIN"/>
    <property type="match status" value="1"/>
</dbReference>
<evidence type="ECO:0000313" key="15">
    <source>
        <dbReference type="Proteomes" id="UP000014760"/>
    </source>
</evidence>
<dbReference type="Gene3D" id="1.10.132.130">
    <property type="match status" value="1"/>
</dbReference>
<dbReference type="GO" id="GO:0004197">
    <property type="term" value="F:cysteine-type endopeptidase activity"/>
    <property type="evidence" value="ECO:0007669"/>
    <property type="project" value="UniProtKB-EC"/>
</dbReference>
<dbReference type="EMBL" id="AMQN01001934">
    <property type="status" value="NOT_ANNOTATED_CDS"/>
    <property type="molecule type" value="Genomic_DNA"/>
</dbReference>
<evidence type="ECO:0000256" key="9">
    <source>
        <dbReference type="ARBA" id="ARBA00069042"/>
    </source>
</evidence>
<dbReference type="OrthoDB" id="9973749at2759"/>
<dbReference type="CDD" id="cd21115">
    <property type="entry name" value="legumain_C"/>
    <property type="match status" value="1"/>
</dbReference>
<evidence type="ECO:0000256" key="4">
    <source>
        <dbReference type="ARBA" id="ARBA00022670"/>
    </source>
</evidence>
<organism evidence="13">
    <name type="scientific">Capitella teleta</name>
    <name type="common">Polychaete worm</name>
    <dbReference type="NCBI Taxonomy" id="283909"/>
    <lineage>
        <taxon>Eukaryota</taxon>
        <taxon>Metazoa</taxon>
        <taxon>Spiralia</taxon>
        <taxon>Lophotrochozoa</taxon>
        <taxon>Annelida</taxon>
        <taxon>Polychaeta</taxon>
        <taxon>Sedentaria</taxon>
        <taxon>Scolecida</taxon>
        <taxon>Capitellidae</taxon>
        <taxon>Capitella</taxon>
    </lineage>
</organism>
<evidence type="ECO:0000313" key="14">
    <source>
        <dbReference type="EnsemblMetazoa" id="CapteP108468"/>
    </source>
</evidence>
<comment type="function">
    <text evidence="8">This protease is used by the parasite for degradation of the host globin.</text>
</comment>
<dbReference type="EnsemblMetazoa" id="CapteT108468">
    <property type="protein sequence ID" value="CapteP108468"/>
    <property type="gene ID" value="CapteG108468"/>
</dbReference>
<dbReference type="GO" id="GO:0006624">
    <property type="term" value="P:vacuolar protein processing"/>
    <property type="evidence" value="ECO:0007669"/>
    <property type="project" value="TreeGrafter"/>
</dbReference>
<name>R7U729_CAPTE</name>
<dbReference type="PRINTS" id="PR00776">
    <property type="entry name" value="HEMOGLOBNASE"/>
</dbReference>
<dbReference type="EC" id="3.4.22.34" evidence="3"/>
<evidence type="ECO:0000256" key="8">
    <source>
        <dbReference type="ARBA" id="ARBA00055993"/>
    </source>
</evidence>
<evidence type="ECO:0000256" key="11">
    <source>
        <dbReference type="SAM" id="SignalP"/>
    </source>
</evidence>
<evidence type="ECO:0000256" key="7">
    <source>
        <dbReference type="ARBA" id="ARBA00022807"/>
    </source>
</evidence>
<keyword evidence="5 11" id="KW-0732">Signal</keyword>
<evidence type="ECO:0000256" key="10">
    <source>
        <dbReference type="PIRSR" id="PIRSR019663-1"/>
    </source>
</evidence>
<evidence type="ECO:0000256" key="6">
    <source>
        <dbReference type="ARBA" id="ARBA00022801"/>
    </source>
</evidence>
<dbReference type="InterPro" id="IPR048501">
    <property type="entry name" value="Legum_prodom"/>
</dbReference>
<comment type="catalytic activity">
    <reaction evidence="1">
        <text>Hydrolysis of proteins and small molecule substrates at -Asn-|-Xaa- bonds.</text>
        <dbReference type="EC" id="3.4.22.34"/>
    </reaction>
</comment>
<protein>
    <recommendedName>
        <fullName evidence="9">Hemoglobinase</fullName>
        <ecNumber evidence="3">3.4.22.34</ecNumber>
    </recommendedName>
</protein>
<dbReference type="FunFam" id="3.40.50.1460:FF:000006">
    <property type="entry name" value="Legumain"/>
    <property type="match status" value="1"/>
</dbReference>
<keyword evidence="4" id="KW-0645">Protease</keyword>